<dbReference type="InterPro" id="IPR035940">
    <property type="entry name" value="CAP_sf"/>
</dbReference>
<dbReference type="EMBL" id="CP060717">
    <property type="protein sequence ID" value="QNN66215.1"/>
    <property type="molecule type" value="Genomic_DNA"/>
</dbReference>
<evidence type="ECO:0000313" key="2">
    <source>
        <dbReference type="EMBL" id="QNN66215.1"/>
    </source>
</evidence>
<reference evidence="2 3" key="1">
    <citation type="submission" date="2020-08" db="EMBL/GenBank/DDBJ databases">
        <title>Genome sequence of Sphingomonas rhizophila KACC 19189T.</title>
        <authorList>
            <person name="Hyun D.-W."/>
            <person name="Bae J.-W."/>
        </authorList>
    </citation>
    <scope>NUCLEOTIDE SEQUENCE [LARGE SCALE GENOMIC DNA]</scope>
    <source>
        <strain evidence="2 3">KACC 19189</strain>
    </source>
</reference>
<dbReference type="SMART" id="SM00198">
    <property type="entry name" value="SCP"/>
    <property type="match status" value="1"/>
</dbReference>
<dbReference type="AlphaFoldDB" id="A0A7G9SEE0"/>
<dbReference type="PANTHER" id="PTHR10334">
    <property type="entry name" value="CYSTEINE-RICH SECRETORY PROTEIN-RELATED"/>
    <property type="match status" value="1"/>
</dbReference>
<dbReference type="Gene3D" id="3.40.33.10">
    <property type="entry name" value="CAP"/>
    <property type="match status" value="1"/>
</dbReference>
<proteinExistence type="predicted"/>
<dbReference type="Proteomes" id="UP000515955">
    <property type="component" value="Chromosome"/>
</dbReference>
<gene>
    <name evidence="2" type="ORF">H9L12_06720</name>
</gene>
<accession>A0A7G9SEE0</accession>
<dbReference type="Pfam" id="PF00188">
    <property type="entry name" value="CAP"/>
    <property type="match status" value="1"/>
</dbReference>
<dbReference type="KEGG" id="srhi:H9L12_06720"/>
<dbReference type="InterPro" id="IPR014044">
    <property type="entry name" value="CAP_dom"/>
</dbReference>
<dbReference type="SUPFAM" id="SSF55797">
    <property type="entry name" value="PR-1-like"/>
    <property type="match status" value="1"/>
</dbReference>
<organism evidence="2 3">
    <name type="scientific">Sphingomonas rhizophila</name>
    <dbReference type="NCBI Taxonomy" id="2071607"/>
    <lineage>
        <taxon>Bacteria</taxon>
        <taxon>Pseudomonadati</taxon>
        <taxon>Pseudomonadota</taxon>
        <taxon>Alphaproteobacteria</taxon>
        <taxon>Sphingomonadales</taxon>
        <taxon>Sphingomonadaceae</taxon>
        <taxon>Sphingomonas</taxon>
    </lineage>
</organism>
<keyword evidence="3" id="KW-1185">Reference proteome</keyword>
<evidence type="ECO:0000259" key="1">
    <source>
        <dbReference type="SMART" id="SM00198"/>
    </source>
</evidence>
<feature type="domain" description="SCP" evidence="1">
    <location>
        <begin position="16"/>
        <end position="156"/>
    </location>
</feature>
<name>A0A7G9SEE0_9SPHN</name>
<evidence type="ECO:0000313" key="3">
    <source>
        <dbReference type="Proteomes" id="UP000515955"/>
    </source>
</evidence>
<dbReference type="PRINTS" id="PR00838">
    <property type="entry name" value="V5ALLERGEN"/>
</dbReference>
<dbReference type="InterPro" id="IPR001283">
    <property type="entry name" value="CRISP-related"/>
</dbReference>
<sequence>MPSPNWPGPAPRADRELRRAALSVHNDARREFGVAPLAWNQRLADAAETYARRMAATNVYRHDSTPGRRKLMGENLWRGPRGVFAYDVMISTMVDERRHFRGGAFPNVSRTGQWLDVSHYTQIVWPTTTEVGCGLASNARYDYFVCRYAPTGNKDGITLAPGRSLGERGR</sequence>
<protein>
    <submittedName>
        <fullName evidence="2">Fis family transcriptional regulator</fullName>
    </submittedName>
</protein>
<dbReference type="PRINTS" id="PR00837">
    <property type="entry name" value="V5TPXLIKE"/>
</dbReference>
<dbReference type="InterPro" id="IPR002413">
    <property type="entry name" value="V5_allergen-like"/>
</dbReference>